<evidence type="ECO:0008006" key="3">
    <source>
        <dbReference type="Google" id="ProtNLM"/>
    </source>
</evidence>
<organism evidence="1 2">
    <name type="scientific">Pomacea canaliculata</name>
    <name type="common">Golden apple snail</name>
    <dbReference type="NCBI Taxonomy" id="400727"/>
    <lineage>
        <taxon>Eukaryota</taxon>
        <taxon>Metazoa</taxon>
        <taxon>Spiralia</taxon>
        <taxon>Lophotrochozoa</taxon>
        <taxon>Mollusca</taxon>
        <taxon>Gastropoda</taxon>
        <taxon>Caenogastropoda</taxon>
        <taxon>Architaenioglossa</taxon>
        <taxon>Ampullarioidea</taxon>
        <taxon>Ampullariidae</taxon>
        <taxon>Pomacea</taxon>
    </lineage>
</organism>
<accession>A0A2T7P3H1</accession>
<dbReference type="Proteomes" id="UP000245119">
    <property type="component" value="Linkage Group LG6"/>
</dbReference>
<dbReference type="EMBL" id="PZQS01000006">
    <property type="protein sequence ID" value="PVD27943.1"/>
    <property type="molecule type" value="Genomic_DNA"/>
</dbReference>
<dbReference type="PANTHER" id="PTHR37162">
    <property type="entry name" value="HAT FAMILY DIMERISATION DOMAINCONTAINING PROTEIN-RELATED"/>
    <property type="match status" value="1"/>
</dbReference>
<evidence type="ECO:0000313" key="2">
    <source>
        <dbReference type="Proteomes" id="UP000245119"/>
    </source>
</evidence>
<comment type="caution">
    <text evidence="1">The sequence shown here is derived from an EMBL/GenBank/DDBJ whole genome shotgun (WGS) entry which is preliminary data.</text>
</comment>
<sequence>MARSDIVRRGELFSDKGSRYSWNWEWLEKEYSVTVSEKEGKKGKQTKIMILCYDHCIKKLAAVGKAYCDVCRKEVAYGNKGFTAIKVHCDTSSHKEKIICRSENNHLPGQPLESETCGPHAGPSQKQKENVLTLTPVSDRVHNLTALTLGFVAEHSLPVNLVPSLLDYVKAMASDRRAVQRMPSIAASTASYKLRHGLQKTLQDEILAELKTCYFSLNIDEAMSKTKKKVLAILTSHFSPSMNRIVVHHFAAISVVKVTSDNLFEEVSNFMTKHGLPWANLTSVLMDSCRVMRGSKSGLEVQIKEKAPNMLDIDGDTCHHANNAAHVFCKPFGKHVEQLLGDLHTEFHYSTELRDVFFKFCVALQIKATAAEQFASHRWLSVLDVSVDTLRLWDATVLYTASFLMEKDMPAYQPLIDEVFQRRGVNEKGRDSIRKAQIYLRKKWSTFTVAGKDRKLRLVNKIFILGEQTLILLNLYVSILSILKEYIVFFQKREPVVHRLHDKQTELLKDFLACFVKPEALSAASDVTSIDLTDPDNIHMESMFTISSAANTLMKKQPKEVKKSIRLKMREAFVKCGTYLQEKMPVNNKVLKICSVLDPIMRNTTQARQLLGQIPSRTNLVQNDQDTVDRFHREVNKYTYDVSPSSASEDAPVDDRFPLLCAAAKALLSCFHGPIVESTFSEMGKILSKEKTNMDVDTYMAMQTVKSRLATAKKTAVEYFAKADPIKEPVPQQKSVEIERDTRLQLNCPLWHKLQQHRITASVVADVAKRKKG</sequence>
<proteinExistence type="predicted"/>
<gene>
    <name evidence="1" type="ORF">C0Q70_10519</name>
</gene>
<name>A0A2T7P3H1_POMCA</name>
<dbReference type="AlphaFoldDB" id="A0A2T7P3H1"/>
<dbReference type="OrthoDB" id="6157256at2759"/>
<evidence type="ECO:0000313" key="1">
    <source>
        <dbReference type="EMBL" id="PVD27943.1"/>
    </source>
</evidence>
<dbReference type="InterPro" id="IPR012337">
    <property type="entry name" value="RNaseH-like_sf"/>
</dbReference>
<protein>
    <recommendedName>
        <fullName evidence="3">HAT C-terminal dimerisation domain-containing protein</fullName>
    </recommendedName>
</protein>
<dbReference type="PANTHER" id="PTHR37162:SF1">
    <property type="entry name" value="BED-TYPE DOMAIN-CONTAINING PROTEIN"/>
    <property type="match status" value="1"/>
</dbReference>
<keyword evidence="2" id="KW-1185">Reference proteome</keyword>
<dbReference type="SUPFAM" id="SSF53098">
    <property type="entry name" value="Ribonuclease H-like"/>
    <property type="match status" value="1"/>
</dbReference>
<reference evidence="1 2" key="1">
    <citation type="submission" date="2018-04" db="EMBL/GenBank/DDBJ databases">
        <title>The genome of golden apple snail Pomacea canaliculata provides insight into stress tolerance and invasive adaptation.</title>
        <authorList>
            <person name="Liu C."/>
            <person name="Liu B."/>
            <person name="Ren Y."/>
            <person name="Zhang Y."/>
            <person name="Wang H."/>
            <person name="Li S."/>
            <person name="Jiang F."/>
            <person name="Yin L."/>
            <person name="Zhang G."/>
            <person name="Qian W."/>
            <person name="Fan W."/>
        </authorList>
    </citation>
    <scope>NUCLEOTIDE SEQUENCE [LARGE SCALE GENOMIC DNA]</scope>
    <source>
        <strain evidence="1">SZHN2017</strain>
        <tissue evidence="1">Muscle</tissue>
    </source>
</reference>